<accession>A0A0V1KHV3</accession>
<comment type="caution">
    <text evidence="1">The sequence shown here is derived from an EMBL/GenBank/DDBJ whole genome shotgun (WGS) entry which is preliminary data.</text>
</comment>
<name>A0A0V1KHV3_9BILA</name>
<reference evidence="1 2" key="1">
    <citation type="submission" date="2015-05" db="EMBL/GenBank/DDBJ databases">
        <title>Evolution of Trichinella species and genotypes.</title>
        <authorList>
            <person name="Korhonen P.K."/>
            <person name="Edoardo P."/>
            <person name="Giuseppe L.R."/>
            <person name="Gasser R.B."/>
        </authorList>
    </citation>
    <scope>NUCLEOTIDE SEQUENCE [LARGE SCALE GENOMIC DNA]</scope>
    <source>
        <strain evidence="1">ISS10</strain>
    </source>
</reference>
<dbReference type="EMBL" id="JYDW01002712">
    <property type="protein sequence ID" value="KRZ46620.1"/>
    <property type="molecule type" value="Genomic_DNA"/>
</dbReference>
<protein>
    <submittedName>
        <fullName evidence="1">Uncharacterized protein</fullName>
    </submittedName>
</protein>
<dbReference type="AlphaFoldDB" id="A0A0V1KHV3"/>
<gene>
    <name evidence="1" type="ORF">T02_6932</name>
</gene>
<sequence>MCALSFKFFSDEYEMSLFIFFDDYWLKVDFIQY</sequence>
<evidence type="ECO:0000313" key="1">
    <source>
        <dbReference type="EMBL" id="KRZ46620.1"/>
    </source>
</evidence>
<evidence type="ECO:0000313" key="2">
    <source>
        <dbReference type="Proteomes" id="UP000054721"/>
    </source>
</evidence>
<dbReference type="Proteomes" id="UP000054721">
    <property type="component" value="Unassembled WGS sequence"/>
</dbReference>
<keyword evidence="2" id="KW-1185">Reference proteome</keyword>
<proteinExistence type="predicted"/>
<organism evidence="1 2">
    <name type="scientific">Trichinella nativa</name>
    <dbReference type="NCBI Taxonomy" id="6335"/>
    <lineage>
        <taxon>Eukaryota</taxon>
        <taxon>Metazoa</taxon>
        <taxon>Ecdysozoa</taxon>
        <taxon>Nematoda</taxon>
        <taxon>Enoplea</taxon>
        <taxon>Dorylaimia</taxon>
        <taxon>Trichinellida</taxon>
        <taxon>Trichinellidae</taxon>
        <taxon>Trichinella</taxon>
    </lineage>
</organism>